<evidence type="ECO:0000313" key="2">
    <source>
        <dbReference type="Proteomes" id="UP001277972"/>
    </source>
</evidence>
<sequence>MISIKNLKKSYKVNQEALPIVDIPQLTINKGDRIALSGRSGSGKSTLLHIIGGILSPDEGTVMINDVELTAKKEKERDLYRANHIGYIFQDFHLIPSLSAEENIRIVLRKKGKETEERLKSWFNKVGLYDRRKHLPNELSRGQQQRVAIIRALINNPSIVLADEPTGSLDFETAEQIMELLLELSVENNQTLLCVTHDRHLMQRFPQSMEMEQWNNVISQGKVSV</sequence>
<proteinExistence type="predicted"/>
<keyword evidence="1" id="KW-0067">ATP-binding</keyword>
<name>A0ACC6M342_9BACI</name>
<dbReference type="EMBL" id="JAWZSR010000002">
    <property type="protein sequence ID" value="MDX8045349.1"/>
    <property type="molecule type" value="Genomic_DNA"/>
</dbReference>
<comment type="caution">
    <text evidence="1">The sequence shown here is derived from an EMBL/GenBank/DDBJ whole genome shotgun (WGS) entry which is preliminary data.</text>
</comment>
<evidence type="ECO:0000313" key="1">
    <source>
        <dbReference type="EMBL" id="MDX8045349.1"/>
    </source>
</evidence>
<reference evidence="1" key="1">
    <citation type="submission" date="2023-11" db="EMBL/GenBank/DDBJ databases">
        <title>Gracilibacillus pellucida a moderately halophilic bacterium isolated from saline soil in Xinjiang province.</title>
        <authorList>
            <person name="Zhang Z."/>
            <person name="Tan F."/>
            <person name="Wang Y."/>
            <person name="Xia M."/>
        </authorList>
    </citation>
    <scope>NUCLEOTIDE SEQUENCE</scope>
    <source>
        <strain evidence="1">S3-1-1</strain>
    </source>
</reference>
<keyword evidence="2" id="KW-1185">Reference proteome</keyword>
<protein>
    <submittedName>
        <fullName evidence="1">ABC transporter ATP-binding protein</fullName>
    </submittedName>
</protein>
<gene>
    <name evidence="1" type="ORF">SH601_05040</name>
</gene>
<accession>A0ACC6M342</accession>
<dbReference type="Proteomes" id="UP001277972">
    <property type="component" value="Unassembled WGS sequence"/>
</dbReference>
<keyword evidence="1" id="KW-0547">Nucleotide-binding</keyword>
<organism evidence="1 2">
    <name type="scientific">Gracilibacillus pellucidus</name>
    <dbReference type="NCBI Taxonomy" id="3095368"/>
    <lineage>
        <taxon>Bacteria</taxon>
        <taxon>Bacillati</taxon>
        <taxon>Bacillota</taxon>
        <taxon>Bacilli</taxon>
        <taxon>Bacillales</taxon>
        <taxon>Bacillaceae</taxon>
        <taxon>Gracilibacillus</taxon>
    </lineage>
</organism>